<dbReference type="Gene3D" id="3.40.50.1820">
    <property type="entry name" value="alpha/beta hydrolase"/>
    <property type="match status" value="1"/>
</dbReference>
<reference evidence="2 3" key="1">
    <citation type="submission" date="2019-08" db="EMBL/GenBank/DDBJ databases">
        <title>Complete genome sequence of Candidatus Uab amorphum.</title>
        <authorList>
            <person name="Shiratori T."/>
            <person name="Suzuki S."/>
            <person name="Kakizawa Y."/>
            <person name="Ishida K."/>
        </authorList>
    </citation>
    <scope>NUCLEOTIDE SEQUENCE [LARGE SCALE GENOMIC DNA]</scope>
    <source>
        <strain evidence="2 3">SRT547</strain>
    </source>
</reference>
<proteinExistence type="predicted"/>
<gene>
    <name evidence="2" type="ORF">UABAM_04939</name>
</gene>
<dbReference type="Proteomes" id="UP000326354">
    <property type="component" value="Chromosome"/>
</dbReference>
<evidence type="ECO:0000259" key="1">
    <source>
        <dbReference type="Pfam" id="PF12146"/>
    </source>
</evidence>
<organism evidence="2 3">
    <name type="scientific">Uabimicrobium amorphum</name>
    <dbReference type="NCBI Taxonomy" id="2596890"/>
    <lineage>
        <taxon>Bacteria</taxon>
        <taxon>Pseudomonadati</taxon>
        <taxon>Planctomycetota</taxon>
        <taxon>Candidatus Uabimicrobiia</taxon>
        <taxon>Candidatus Uabimicrobiales</taxon>
        <taxon>Candidatus Uabimicrobiaceae</taxon>
        <taxon>Candidatus Uabimicrobium</taxon>
    </lineage>
</organism>
<dbReference type="RefSeq" id="WP_151970602.1">
    <property type="nucleotide sequence ID" value="NZ_AP019860.1"/>
</dbReference>
<dbReference type="Gene3D" id="3.30.300.20">
    <property type="match status" value="1"/>
</dbReference>
<evidence type="ECO:0000313" key="3">
    <source>
        <dbReference type="Proteomes" id="UP000326354"/>
    </source>
</evidence>
<dbReference type="AlphaFoldDB" id="A0A5S9F5W6"/>
<dbReference type="SUPFAM" id="SSF53474">
    <property type="entry name" value="alpha/beta-Hydrolases"/>
    <property type="match status" value="1"/>
</dbReference>
<dbReference type="EMBL" id="AP019860">
    <property type="protein sequence ID" value="BBM86553.1"/>
    <property type="molecule type" value="Genomic_DNA"/>
</dbReference>
<dbReference type="KEGG" id="uam:UABAM_04939"/>
<protein>
    <submittedName>
        <fullName evidence="2">Osmotically inducible protein C</fullName>
    </submittedName>
</protein>
<feature type="domain" description="Serine aminopeptidase S33" evidence="1">
    <location>
        <begin position="42"/>
        <end position="134"/>
    </location>
</feature>
<evidence type="ECO:0000313" key="2">
    <source>
        <dbReference type="EMBL" id="BBM86553.1"/>
    </source>
</evidence>
<accession>A0A5S9F5W6</accession>
<dbReference type="InterPro" id="IPR029058">
    <property type="entry name" value="AB_hydrolase_fold"/>
</dbReference>
<dbReference type="PANTHER" id="PTHR39624">
    <property type="entry name" value="PROTEIN INVOLVED IN RIMO-MEDIATED BETA-METHYLTHIOLATION OF RIBOSOMAL PROTEIN S12 YCAO"/>
    <property type="match status" value="1"/>
</dbReference>
<dbReference type="InterPro" id="IPR036102">
    <property type="entry name" value="OsmC/Ohrsf"/>
</dbReference>
<dbReference type="InterPro" id="IPR022742">
    <property type="entry name" value="Hydrolase_4"/>
</dbReference>
<dbReference type="InterPro" id="IPR015946">
    <property type="entry name" value="KH_dom-like_a/b"/>
</dbReference>
<name>A0A5S9F5W6_UABAM</name>
<keyword evidence="3" id="KW-1185">Reference proteome</keyword>
<dbReference type="OrthoDB" id="9780269at2"/>
<dbReference type="SUPFAM" id="SSF82784">
    <property type="entry name" value="OsmC-like"/>
    <property type="match status" value="1"/>
</dbReference>
<sequence>MNQKYSFQNCDDETLSATLDAPENPTAYALFAHCFTCSKNLNAVHNITEALKQRGIATLRFDFTGLGQSEGDFSDTNFSSNVDDLIEASKFMEKNLQAPQLLIGHSLGGAAVLQAAAQISSVKAIATIGAPYEPSYVKRLLQNKEEEINRDGEAQVMLAGRKFRIKKQFLDDLDQHKMKDTIRNLQKALLIFHSPSDEIVDISNATQIFQAALHPKSFVSLDAVDHLVSQSKDAMYVGDTIASWASRYLDASMQDSKEDADPRVVVSNDSGFRCEVKVGKHSMGADEPIAVGGGNTGPTPYDYLLSALGTCTAMTIRMYVDRKKWPLEKVRVKLAHKKIHASDCEHCETKEGKVDRIYREIELIGDLQEEERQRCLKIADKCPVHRTLHSEIDIATKLCE</sequence>
<dbReference type="Pfam" id="PF02566">
    <property type="entry name" value="OsmC"/>
    <property type="match status" value="1"/>
</dbReference>
<dbReference type="PANTHER" id="PTHR39624:SF2">
    <property type="entry name" value="OSMC-LIKE PROTEIN"/>
    <property type="match status" value="1"/>
</dbReference>
<dbReference type="Pfam" id="PF12146">
    <property type="entry name" value="Hydrolase_4"/>
    <property type="match status" value="1"/>
</dbReference>
<dbReference type="InterPro" id="IPR003718">
    <property type="entry name" value="OsmC/Ohr_fam"/>
</dbReference>